<protein>
    <submittedName>
        <fullName evidence="2">Uncharacterized protein</fullName>
    </submittedName>
</protein>
<feature type="region of interest" description="Disordered" evidence="1">
    <location>
        <begin position="447"/>
        <end position="479"/>
    </location>
</feature>
<feature type="region of interest" description="Disordered" evidence="1">
    <location>
        <begin position="158"/>
        <end position="185"/>
    </location>
</feature>
<dbReference type="AlphaFoldDB" id="A0AAD7NMF2"/>
<evidence type="ECO:0000313" key="3">
    <source>
        <dbReference type="Proteomes" id="UP001215598"/>
    </source>
</evidence>
<comment type="caution">
    <text evidence="2">The sequence shown here is derived from an EMBL/GenBank/DDBJ whole genome shotgun (WGS) entry which is preliminary data.</text>
</comment>
<reference evidence="2" key="1">
    <citation type="submission" date="2023-03" db="EMBL/GenBank/DDBJ databases">
        <title>Massive genome expansion in bonnet fungi (Mycena s.s.) driven by repeated elements and novel gene families across ecological guilds.</title>
        <authorList>
            <consortium name="Lawrence Berkeley National Laboratory"/>
            <person name="Harder C.B."/>
            <person name="Miyauchi S."/>
            <person name="Viragh M."/>
            <person name="Kuo A."/>
            <person name="Thoen E."/>
            <person name="Andreopoulos B."/>
            <person name="Lu D."/>
            <person name="Skrede I."/>
            <person name="Drula E."/>
            <person name="Henrissat B."/>
            <person name="Morin E."/>
            <person name="Kohler A."/>
            <person name="Barry K."/>
            <person name="LaButti K."/>
            <person name="Morin E."/>
            <person name="Salamov A."/>
            <person name="Lipzen A."/>
            <person name="Mereny Z."/>
            <person name="Hegedus B."/>
            <person name="Baldrian P."/>
            <person name="Stursova M."/>
            <person name="Weitz H."/>
            <person name="Taylor A."/>
            <person name="Grigoriev I.V."/>
            <person name="Nagy L.G."/>
            <person name="Martin F."/>
            <person name="Kauserud H."/>
        </authorList>
    </citation>
    <scope>NUCLEOTIDE SEQUENCE</scope>
    <source>
        <strain evidence="2">CBHHK182m</strain>
    </source>
</reference>
<keyword evidence="3" id="KW-1185">Reference proteome</keyword>
<dbReference type="Pfam" id="PF11709">
    <property type="entry name" value="Mit_ribos_Mrp51"/>
    <property type="match status" value="1"/>
</dbReference>
<dbReference type="EMBL" id="JARKIB010000023">
    <property type="protein sequence ID" value="KAJ7766670.1"/>
    <property type="molecule type" value="Genomic_DNA"/>
</dbReference>
<dbReference type="PANTHER" id="PTHR28058">
    <property type="entry name" value="37S RIBOSOMAL PROTEIN MRP51, MITOCHONDRIAL"/>
    <property type="match status" value="1"/>
</dbReference>
<sequence length="516" mass="57675">MAFAAAANVSSHASTSALTVAKREITPAASPFAQLLRNSRFAQFDPQIRKTYYSPKQFVERGYWGLKRPISQRKRNSFITIKQWEARQHYIEWDNAEDQIRFIRRMKEVDVRPVIAPRSSWGQQLGTAKDTWLVDSEFAPHDWGNSPKRETKEVDIPLDSLGKRGSGEYGARAPPYTPPTHQTQKATPAVIPNVMSMSPGEFKHYLQKLRALRPAFMTYLDREAKEQEELRKYQEEQRAKGIPMRDPRPTLAGLTLAQLSQFSDGPYHRVFLAEHTLSEYNSTRKIQPQPHRNGALTYTHPTTLDPLFRLKPKPGIILTEASHNGRWAATGDNFLVAFAGVVATLRTPSEEYLLPLFDPDVQRENWVHAVTEMRPARKDPLHLLAVPRVVGATPDEGLSGVKIALQLTTWPGYDGPQRLNPFFPGSRPYLALVGTDNPRPAARAAAATAAASMPQGPPPIRTLATPPGSPTSGFQPQLHSYDLPQTRAEQEKNRNTLGLLQNLLRQGGGPVTDGEL</sequence>
<dbReference type="Proteomes" id="UP001215598">
    <property type="component" value="Unassembled WGS sequence"/>
</dbReference>
<accession>A0AAD7NMF2</accession>
<name>A0AAD7NMF2_9AGAR</name>
<evidence type="ECO:0000256" key="1">
    <source>
        <dbReference type="SAM" id="MobiDB-lite"/>
    </source>
</evidence>
<organism evidence="2 3">
    <name type="scientific">Mycena metata</name>
    <dbReference type="NCBI Taxonomy" id="1033252"/>
    <lineage>
        <taxon>Eukaryota</taxon>
        <taxon>Fungi</taxon>
        <taxon>Dikarya</taxon>
        <taxon>Basidiomycota</taxon>
        <taxon>Agaricomycotina</taxon>
        <taxon>Agaricomycetes</taxon>
        <taxon>Agaricomycetidae</taxon>
        <taxon>Agaricales</taxon>
        <taxon>Marasmiineae</taxon>
        <taxon>Mycenaceae</taxon>
        <taxon>Mycena</taxon>
    </lineage>
</organism>
<proteinExistence type="predicted"/>
<dbReference type="InterPro" id="IPR016712">
    <property type="entry name" value="Rbsml_bS1m-like"/>
</dbReference>
<evidence type="ECO:0000313" key="2">
    <source>
        <dbReference type="EMBL" id="KAJ7766670.1"/>
    </source>
</evidence>
<dbReference type="PANTHER" id="PTHR28058:SF1">
    <property type="entry name" value="SMALL RIBOSOMAL SUBUNIT PROTEIN BS1M"/>
    <property type="match status" value="1"/>
</dbReference>
<gene>
    <name evidence="2" type="ORF">B0H16DRAFT_369907</name>
</gene>